<dbReference type="NCBIfam" id="TIGR01460">
    <property type="entry name" value="HAD-SF-IIA"/>
    <property type="match status" value="1"/>
</dbReference>
<keyword evidence="2" id="KW-0378">Hydrolase</keyword>
<dbReference type="RefSeq" id="WP_311558650.1">
    <property type="nucleotide sequence ID" value="NZ_JAVREJ010000016.1"/>
</dbReference>
<keyword evidence="3" id="KW-1185">Reference proteome</keyword>
<accession>A0ABU2NDW7</accession>
<reference evidence="3" key="1">
    <citation type="submission" date="2023-07" db="EMBL/GenBank/DDBJ databases">
        <title>30 novel species of actinomycetes from the DSMZ collection.</title>
        <authorList>
            <person name="Nouioui I."/>
        </authorList>
    </citation>
    <scope>NUCLEOTIDE SEQUENCE [LARGE SCALE GENOMIC DNA]</scope>
    <source>
        <strain evidence="3">DSM 45834</strain>
    </source>
</reference>
<evidence type="ECO:0000259" key="1">
    <source>
        <dbReference type="Pfam" id="PF18407"/>
    </source>
</evidence>
<evidence type="ECO:0000313" key="3">
    <source>
        <dbReference type="Proteomes" id="UP001183202"/>
    </source>
</evidence>
<comment type="caution">
    <text evidence="2">The sequence shown here is derived from an EMBL/GenBank/DDBJ whole genome shotgun (WGS) entry which is preliminary data.</text>
</comment>
<name>A0ABU2NDW7_9PSEU</name>
<dbReference type="Pfam" id="PF18407">
    <property type="entry name" value="GNAT_like"/>
    <property type="match status" value="1"/>
</dbReference>
<dbReference type="GO" id="GO:0016787">
    <property type="term" value="F:hydrolase activity"/>
    <property type="evidence" value="ECO:0007669"/>
    <property type="project" value="UniProtKB-KW"/>
</dbReference>
<dbReference type="InterPro" id="IPR036412">
    <property type="entry name" value="HAD-like_sf"/>
</dbReference>
<dbReference type="Pfam" id="PF13344">
    <property type="entry name" value="Hydrolase_6"/>
    <property type="match status" value="1"/>
</dbReference>
<dbReference type="InterPro" id="IPR041065">
    <property type="entry name" value="GNAT-like"/>
</dbReference>
<sequence length="337" mass="34720">MSGLRGSDAPLVAGHRHVLLDLDGVVYRGGSIVPGADKAIEAVRRDGVRITFITNNASRTPAAVVDHLRGFGVTAEAGDVVTSAVAAARFVAEEFPGRNVLAVGGDGVLAALGEVGATTVASADDAPAVVLIGFGPRVGWRDLAEACIAVQRGARLVATNLDISVPTDRGLVPANGALVDVVTAVTGAVPTAVGKPEPIMYREATDEPPESVVVVGDRIDTDMRGATELGMDTLHVLSGAHGVRDVLRAPPGDRPRYVGHDLGALLEPHPAPTAWPDGTWVCGAASARIDDDALHLSGAPGLDQFRAACGAVWTHRDAGREVDVSAADPLDQLLRQV</sequence>
<dbReference type="Gene3D" id="3.40.50.1000">
    <property type="entry name" value="HAD superfamily/HAD-like"/>
    <property type="match status" value="2"/>
</dbReference>
<dbReference type="Pfam" id="PF13242">
    <property type="entry name" value="Hydrolase_like"/>
    <property type="match status" value="1"/>
</dbReference>
<dbReference type="EMBL" id="JAVREJ010000016">
    <property type="protein sequence ID" value="MDT0352145.1"/>
    <property type="molecule type" value="Genomic_DNA"/>
</dbReference>
<gene>
    <name evidence="2" type="ORF">RM445_21680</name>
</gene>
<organism evidence="2 3">
    <name type="scientific">Pseudonocardia charpentierae</name>
    <dbReference type="NCBI Taxonomy" id="3075545"/>
    <lineage>
        <taxon>Bacteria</taxon>
        <taxon>Bacillati</taxon>
        <taxon>Actinomycetota</taxon>
        <taxon>Actinomycetes</taxon>
        <taxon>Pseudonocardiales</taxon>
        <taxon>Pseudonocardiaceae</taxon>
        <taxon>Pseudonocardia</taxon>
    </lineage>
</organism>
<protein>
    <submittedName>
        <fullName evidence="2">HAD-IIA family hydrolase</fullName>
    </submittedName>
</protein>
<dbReference type="PANTHER" id="PTHR19288:SF95">
    <property type="entry name" value="D-GLYCEROL 3-PHOSPHATE PHOSPHATASE"/>
    <property type="match status" value="1"/>
</dbReference>
<dbReference type="SUPFAM" id="SSF56784">
    <property type="entry name" value="HAD-like"/>
    <property type="match status" value="1"/>
</dbReference>
<dbReference type="InterPro" id="IPR006357">
    <property type="entry name" value="HAD-SF_hydro_IIA"/>
</dbReference>
<proteinExistence type="predicted"/>
<dbReference type="InterPro" id="IPR023214">
    <property type="entry name" value="HAD_sf"/>
</dbReference>
<feature type="domain" description="GCN5-related N-acetyltransferase-like" evidence="1">
    <location>
        <begin position="282"/>
        <end position="329"/>
    </location>
</feature>
<evidence type="ECO:0000313" key="2">
    <source>
        <dbReference type="EMBL" id="MDT0352145.1"/>
    </source>
</evidence>
<dbReference type="PANTHER" id="PTHR19288">
    <property type="entry name" value="4-NITROPHENYLPHOSPHATASE-RELATED"/>
    <property type="match status" value="1"/>
</dbReference>
<dbReference type="Proteomes" id="UP001183202">
    <property type="component" value="Unassembled WGS sequence"/>
</dbReference>